<feature type="domain" description="Band 7" evidence="1">
    <location>
        <begin position="132"/>
        <end position="329"/>
    </location>
</feature>
<dbReference type="Pfam" id="PF01145">
    <property type="entry name" value="Band_7"/>
    <property type="match status" value="1"/>
</dbReference>
<accession>K1PWB8</accession>
<organism evidence="2">
    <name type="scientific">Magallana gigas</name>
    <name type="common">Pacific oyster</name>
    <name type="synonym">Crassostrea gigas</name>
    <dbReference type="NCBI Taxonomy" id="29159"/>
    <lineage>
        <taxon>Eukaryota</taxon>
        <taxon>Metazoa</taxon>
        <taxon>Spiralia</taxon>
        <taxon>Lophotrochozoa</taxon>
        <taxon>Mollusca</taxon>
        <taxon>Bivalvia</taxon>
        <taxon>Autobranchia</taxon>
        <taxon>Pteriomorphia</taxon>
        <taxon>Ostreida</taxon>
        <taxon>Ostreoidea</taxon>
        <taxon>Ostreidae</taxon>
        <taxon>Magallana</taxon>
    </lineage>
</organism>
<protein>
    <recommendedName>
        <fullName evidence="1">Band 7 domain-containing protein</fullName>
    </recommendedName>
</protein>
<dbReference type="InterPro" id="IPR036013">
    <property type="entry name" value="Band_7/SPFH_dom_sf"/>
</dbReference>
<dbReference type="SUPFAM" id="SSF117892">
    <property type="entry name" value="Band 7/SPFH domain"/>
    <property type="match status" value="1"/>
</dbReference>
<dbReference type="InParanoid" id="K1PWB8"/>
<dbReference type="HOGENOM" id="CLU_056251_0_0_1"/>
<dbReference type="InterPro" id="IPR001107">
    <property type="entry name" value="Band_7"/>
</dbReference>
<name>K1PWB8_MAGGI</name>
<evidence type="ECO:0000259" key="1">
    <source>
        <dbReference type="Pfam" id="PF01145"/>
    </source>
</evidence>
<dbReference type="AlphaFoldDB" id="K1PWB8"/>
<evidence type="ECO:0000313" key="2">
    <source>
        <dbReference type="EMBL" id="EKC26013.1"/>
    </source>
</evidence>
<proteinExistence type="predicted"/>
<gene>
    <name evidence="2" type="ORF">CGI_10010609</name>
</gene>
<reference evidence="2" key="1">
    <citation type="journal article" date="2012" name="Nature">
        <title>The oyster genome reveals stress adaptation and complexity of shell formation.</title>
        <authorList>
            <person name="Zhang G."/>
            <person name="Fang X."/>
            <person name="Guo X."/>
            <person name="Li L."/>
            <person name="Luo R."/>
            <person name="Xu F."/>
            <person name="Yang P."/>
            <person name="Zhang L."/>
            <person name="Wang X."/>
            <person name="Qi H."/>
            <person name="Xiong Z."/>
            <person name="Que H."/>
            <person name="Xie Y."/>
            <person name="Holland P.W."/>
            <person name="Paps J."/>
            <person name="Zhu Y."/>
            <person name="Wu F."/>
            <person name="Chen Y."/>
            <person name="Wang J."/>
            <person name="Peng C."/>
            <person name="Meng J."/>
            <person name="Yang L."/>
            <person name="Liu J."/>
            <person name="Wen B."/>
            <person name="Zhang N."/>
            <person name="Huang Z."/>
            <person name="Zhu Q."/>
            <person name="Feng Y."/>
            <person name="Mount A."/>
            <person name="Hedgecock D."/>
            <person name="Xu Z."/>
            <person name="Liu Y."/>
            <person name="Domazet-Loso T."/>
            <person name="Du Y."/>
            <person name="Sun X."/>
            <person name="Zhang S."/>
            <person name="Liu B."/>
            <person name="Cheng P."/>
            <person name="Jiang X."/>
            <person name="Li J."/>
            <person name="Fan D."/>
            <person name="Wang W."/>
            <person name="Fu W."/>
            <person name="Wang T."/>
            <person name="Wang B."/>
            <person name="Zhang J."/>
            <person name="Peng Z."/>
            <person name="Li Y."/>
            <person name="Li N."/>
            <person name="Wang J."/>
            <person name="Chen M."/>
            <person name="He Y."/>
            <person name="Tan F."/>
            <person name="Song X."/>
            <person name="Zheng Q."/>
            <person name="Huang R."/>
            <person name="Yang H."/>
            <person name="Du X."/>
            <person name="Chen L."/>
            <person name="Yang M."/>
            <person name="Gaffney P.M."/>
            <person name="Wang S."/>
            <person name="Luo L."/>
            <person name="She Z."/>
            <person name="Ming Y."/>
            <person name="Huang W."/>
            <person name="Zhang S."/>
            <person name="Huang B."/>
            <person name="Zhang Y."/>
            <person name="Qu T."/>
            <person name="Ni P."/>
            <person name="Miao G."/>
            <person name="Wang J."/>
            <person name="Wang Q."/>
            <person name="Steinberg C.E."/>
            <person name="Wang H."/>
            <person name="Li N."/>
            <person name="Qian L."/>
            <person name="Zhang G."/>
            <person name="Li Y."/>
            <person name="Yang H."/>
            <person name="Liu X."/>
            <person name="Wang J."/>
            <person name="Yin Y."/>
            <person name="Wang J."/>
        </authorList>
    </citation>
    <scope>NUCLEOTIDE SEQUENCE [LARGE SCALE GENOMIC DNA]</scope>
    <source>
        <strain evidence="2">05x7-T-G4-1.051#20</strain>
    </source>
</reference>
<sequence length="444" mass="51142">MKRCAKACILDLYSASLSGGVIDSPKVSVRNVHISYRDFGGVYDLMKFKTVLEGQEAVILNYLGEGRLVKGPQRVFLFRERLQYLKKHTADPYQYIVVKDRDGLVQHKPGPCFVFNNPLLYESVTVKESTKIDANHLIVVYKRLKESDVERRVVQGPTVFVPEAEEWIHTFTWHGTDPLEKTRMIPGQSVFQKLAVIPDQFYYNVKDVRTQDDTMITVKLMLFYELKDVTKMLNTTTDPIADMINAVCADVIAFAGKVSFEEFLNRTQILSDISTFPQLTQRADKIGYSIQKVVFRGYHASDSLQAMQNAAIESRTQLRLESEIEEQKAKLADFKLSKEQERTKLVHDMEKTKQDHKQKKAELEQQHKLEMRQIEHRNLLDTTALFTKANQELNAADKAWDCEFLEKLNDMNVNLTDYLNTKNGPQITEEIRVVTTDTDWIKAS</sequence>
<dbReference type="EMBL" id="JH823246">
    <property type="protein sequence ID" value="EKC26013.1"/>
    <property type="molecule type" value="Genomic_DNA"/>
</dbReference>